<gene>
    <name evidence="1" type="ORF">LTS18_006121</name>
</gene>
<comment type="caution">
    <text evidence="1">The sequence shown here is derived from an EMBL/GenBank/DDBJ whole genome shotgun (WGS) entry which is preliminary data.</text>
</comment>
<sequence>TNSSLKSFDFNGMCFGCDLDMAEGTDPAVACAVNVTGILPNGQEYEPYTFYYTPDSASAPMSCNLNAYGLPRLQRLGAVRFESAAGFLTGTAETLFDRIFTTKYY</sequence>
<feature type="non-terminal residue" evidence="1">
    <location>
        <position position="1"/>
    </location>
</feature>
<keyword evidence="2" id="KW-1185">Reference proteome</keyword>
<protein>
    <submittedName>
        <fullName evidence="1">Uncharacterized protein</fullName>
    </submittedName>
</protein>
<accession>A0ACC3DQX7</accession>
<proteinExistence type="predicted"/>
<evidence type="ECO:0000313" key="2">
    <source>
        <dbReference type="Proteomes" id="UP001186974"/>
    </source>
</evidence>
<dbReference type="Proteomes" id="UP001186974">
    <property type="component" value="Unassembled WGS sequence"/>
</dbReference>
<organism evidence="1 2">
    <name type="scientific">Coniosporium uncinatum</name>
    <dbReference type="NCBI Taxonomy" id="93489"/>
    <lineage>
        <taxon>Eukaryota</taxon>
        <taxon>Fungi</taxon>
        <taxon>Dikarya</taxon>
        <taxon>Ascomycota</taxon>
        <taxon>Pezizomycotina</taxon>
        <taxon>Dothideomycetes</taxon>
        <taxon>Dothideomycetes incertae sedis</taxon>
        <taxon>Coniosporium</taxon>
    </lineage>
</organism>
<evidence type="ECO:0000313" key="1">
    <source>
        <dbReference type="EMBL" id="KAK3078949.1"/>
    </source>
</evidence>
<reference evidence="1" key="1">
    <citation type="submission" date="2024-09" db="EMBL/GenBank/DDBJ databases">
        <title>Black Yeasts Isolated from many extreme environments.</title>
        <authorList>
            <person name="Coleine C."/>
            <person name="Stajich J.E."/>
            <person name="Selbmann L."/>
        </authorList>
    </citation>
    <scope>NUCLEOTIDE SEQUENCE</scope>
    <source>
        <strain evidence="1">CCFEE 5737</strain>
    </source>
</reference>
<name>A0ACC3DQX7_9PEZI</name>
<dbReference type="EMBL" id="JAWDJW010001488">
    <property type="protein sequence ID" value="KAK3078949.1"/>
    <property type="molecule type" value="Genomic_DNA"/>
</dbReference>